<evidence type="ECO:0000256" key="1">
    <source>
        <dbReference type="SAM" id="MobiDB-lite"/>
    </source>
</evidence>
<gene>
    <name evidence="2" type="ORF">LFW2832_00758</name>
</gene>
<accession>A0A5E4LRD8</accession>
<organism evidence="2 3">
    <name type="scientific">Candidatus Bilamarchaeum dharawalense</name>
    <dbReference type="NCBI Taxonomy" id="2885759"/>
    <lineage>
        <taxon>Archaea</taxon>
        <taxon>Candidatus Micrarchaeota</taxon>
        <taxon>Candidatus Micrarchaeia</taxon>
        <taxon>Candidatus Anstonellales</taxon>
        <taxon>Candidatus Bilamarchaeaceae</taxon>
        <taxon>Candidatus Bilamarchaeum</taxon>
    </lineage>
</organism>
<comment type="caution">
    <text evidence="2">The sequence shown here is derived from an EMBL/GenBank/DDBJ whole genome shotgun (WGS) entry which is preliminary data.</text>
</comment>
<proteinExistence type="predicted"/>
<protein>
    <submittedName>
        <fullName evidence="2">Uncharacterized protein</fullName>
    </submittedName>
</protein>
<name>A0A5E4LRD8_9ARCH</name>
<dbReference type="EMBL" id="CABMJJ010000009">
    <property type="protein sequence ID" value="VVC04131.1"/>
    <property type="molecule type" value="Genomic_DNA"/>
</dbReference>
<evidence type="ECO:0000313" key="3">
    <source>
        <dbReference type="Proteomes" id="UP000789941"/>
    </source>
</evidence>
<reference evidence="2 3" key="1">
    <citation type="submission" date="2019-08" db="EMBL/GenBank/DDBJ databases">
        <authorList>
            <person name="Vazquez-Campos X."/>
        </authorList>
    </citation>
    <scope>NUCLEOTIDE SEQUENCE [LARGE SCALE GENOMIC DNA]</scope>
    <source>
        <strain evidence="2">LFW-283_2</strain>
    </source>
</reference>
<dbReference type="Proteomes" id="UP000789941">
    <property type="component" value="Unassembled WGS sequence"/>
</dbReference>
<feature type="region of interest" description="Disordered" evidence="1">
    <location>
        <begin position="1"/>
        <end position="24"/>
    </location>
</feature>
<dbReference type="AlphaFoldDB" id="A0A5E4LRD8"/>
<sequence>MAGEGNPGQKVTPQKPDFDGAKRNIQKVLGGEKGSVGASLTEGLDAVKGVVDAQLDDLRADARGAKEAATDAGKQVEEARDLLHEAGEKVVAAQAAVHDNNTAIEAFIGEERTLAGEIRTNTEEAKGAAQKSQDAAERTETLARDIKSTIDTVSISVVVKGKQETLTGEKALEKINEIVGALAALSMKYGQSDVSGTEALQTLLSNVSGLELKRGKSTITGVDALSEIVTGIGSLSVNREGPGPNGQDGKPTTVKERITGFEALEFICAQIENAQDAGAFATRVQGALESLFTATVSVKTGDKVENVEMKGVALLGHIVGALEKIKFDLPDMTRKAVEDVFVLKVNEPGQADIELRGPALADFLFSEVRTAKTSAGSAVRQAEEAKAAAQRAEGLLGAAQKAAEGAQAAVTKVEGQLAALPKAIADGFAAVDAKLDLFAKFLKGEITLEVLLSPDVSALIAEPSFKNPVTAAPVEGRTETIAQGLAVKDTPVDLSKG</sequence>
<evidence type="ECO:0000313" key="2">
    <source>
        <dbReference type="EMBL" id="VVC04131.1"/>
    </source>
</evidence>